<protein>
    <recommendedName>
        <fullName evidence="13">Mitochondrial carrier</fullName>
    </recommendedName>
</protein>
<keyword evidence="6 10" id="KW-1133">Transmembrane helix</keyword>
<dbReference type="Gene3D" id="1.50.40.10">
    <property type="entry name" value="Mitochondrial carrier domain"/>
    <property type="match status" value="1"/>
</dbReference>
<organism evidence="11 12">
    <name type="scientific">Piloderma croceum (strain F 1598)</name>
    <dbReference type="NCBI Taxonomy" id="765440"/>
    <lineage>
        <taxon>Eukaryota</taxon>
        <taxon>Fungi</taxon>
        <taxon>Dikarya</taxon>
        <taxon>Basidiomycota</taxon>
        <taxon>Agaricomycotina</taxon>
        <taxon>Agaricomycetes</taxon>
        <taxon>Agaricomycetidae</taxon>
        <taxon>Atheliales</taxon>
        <taxon>Atheliaceae</taxon>
        <taxon>Piloderma</taxon>
    </lineage>
</organism>
<feature type="repeat" description="Solcar" evidence="8">
    <location>
        <begin position="106"/>
        <end position="203"/>
    </location>
</feature>
<dbReference type="PANTHER" id="PTHR45939:SF2">
    <property type="entry name" value="CARRIER PROTEIN, PUTATIVE (AFU_ORTHOLOGUE AFUA_2G13870)-RELATED"/>
    <property type="match status" value="1"/>
</dbReference>
<dbReference type="HOGENOM" id="CLU_015166_6_3_1"/>
<evidence type="ECO:0000256" key="6">
    <source>
        <dbReference type="ARBA" id="ARBA00022989"/>
    </source>
</evidence>
<evidence type="ECO:0000256" key="4">
    <source>
        <dbReference type="ARBA" id="ARBA00022692"/>
    </source>
</evidence>
<dbReference type="GO" id="GO:0016020">
    <property type="term" value="C:membrane"/>
    <property type="evidence" value="ECO:0007669"/>
    <property type="project" value="UniProtKB-SubCell"/>
</dbReference>
<feature type="repeat" description="Solcar" evidence="8">
    <location>
        <begin position="213"/>
        <end position="306"/>
    </location>
</feature>
<proteinExistence type="inferred from homology"/>
<gene>
    <name evidence="11" type="ORF">PILCRDRAFT_820297</name>
</gene>
<dbReference type="SUPFAM" id="SSF103506">
    <property type="entry name" value="Mitochondrial carrier"/>
    <property type="match status" value="1"/>
</dbReference>
<evidence type="ECO:0000256" key="9">
    <source>
        <dbReference type="RuleBase" id="RU000488"/>
    </source>
</evidence>
<keyword evidence="7 8" id="KW-0472">Membrane</keyword>
<feature type="transmembrane region" description="Helical" evidence="10">
    <location>
        <begin position="75"/>
        <end position="94"/>
    </location>
</feature>
<reference evidence="11 12" key="1">
    <citation type="submission" date="2014-04" db="EMBL/GenBank/DDBJ databases">
        <authorList>
            <consortium name="DOE Joint Genome Institute"/>
            <person name="Kuo A."/>
            <person name="Tarkka M."/>
            <person name="Buscot F."/>
            <person name="Kohler A."/>
            <person name="Nagy L.G."/>
            <person name="Floudas D."/>
            <person name="Copeland A."/>
            <person name="Barry K.W."/>
            <person name="Cichocki N."/>
            <person name="Veneault-Fourrey C."/>
            <person name="LaButti K."/>
            <person name="Lindquist E.A."/>
            <person name="Lipzen A."/>
            <person name="Lundell T."/>
            <person name="Morin E."/>
            <person name="Murat C."/>
            <person name="Sun H."/>
            <person name="Tunlid A."/>
            <person name="Henrissat B."/>
            <person name="Grigoriev I.V."/>
            <person name="Hibbett D.S."/>
            <person name="Martin F."/>
            <person name="Nordberg H.P."/>
            <person name="Cantor M.N."/>
            <person name="Hua S.X."/>
        </authorList>
    </citation>
    <scope>NUCLEOTIDE SEQUENCE [LARGE SCALE GENOMIC DNA]</scope>
    <source>
        <strain evidence="11 12">F 1598</strain>
    </source>
</reference>
<name>A0A0C3FRS6_PILCF</name>
<evidence type="ECO:0000313" key="12">
    <source>
        <dbReference type="Proteomes" id="UP000054166"/>
    </source>
</evidence>
<evidence type="ECO:0000256" key="5">
    <source>
        <dbReference type="ARBA" id="ARBA00022737"/>
    </source>
</evidence>
<feature type="repeat" description="Solcar" evidence="8">
    <location>
        <begin position="5"/>
        <end position="93"/>
    </location>
</feature>
<evidence type="ECO:0000256" key="7">
    <source>
        <dbReference type="ARBA" id="ARBA00023136"/>
    </source>
</evidence>
<dbReference type="InterPro" id="IPR018108">
    <property type="entry name" value="MCP_transmembrane"/>
</dbReference>
<comment type="subcellular location">
    <subcellularLocation>
        <location evidence="1">Membrane</location>
        <topology evidence="1">Multi-pass membrane protein</topology>
    </subcellularLocation>
</comment>
<dbReference type="AlphaFoldDB" id="A0A0C3FRS6"/>
<dbReference type="STRING" id="765440.A0A0C3FRS6"/>
<dbReference type="InterPro" id="IPR052217">
    <property type="entry name" value="Mito/Peroxisomal_Carrier"/>
</dbReference>
<keyword evidence="4 8" id="KW-0812">Transmembrane</keyword>
<evidence type="ECO:0000256" key="3">
    <source>
        <dbReference type="ARBA" id="ARBA00022448"/>
    </source>
</evidence>
<evidence type="ECO:0000256" key="1">
    <source>
        <dbReference type="ARBA" id="ARBA00004141"/>
    </source>
</evidence>
<accession>A0A0C3FRS6</accession>
<dbReference type="PROSITE" id="PS50920">
    <property type="entry name" value="SOLCAR"/>
    <property type="match status" value="3"/>
</dbReference>
<dbReference type="InterPro" id="IPR023395">
    <property type="entry name" value="MCP_dom_sf"/>
</dbReference>
<keyword evidence="12" id="KW-1185">Reference proteome</keyword>
<dbReference type="Proteomes" id="UP000054166">
    <property type="component" value="Unassembled WGS sequence"/>
</dbReference>
<evidence type="ECO:0000256" key="2">
    <source>
        <dbReference type="ARBA" id="ARBA00006375"/>
    </source>
</evidence>
<feature type="transmembrane region" description="Helical" evidence="10">
    <location>
        <begin position="218"/>
        <end position="239"/>
    </location>
</feature>
<evidence type="ECO:0008006" key="13">
    <source>
        <dbReference type="Google" id="ProtNLM"/>
    </source>
</evidence>
<dbReference type="GO" id="GO:0015217">
    <property type="term" value="F:ADP transmembrane transporter activity"/>
    <property type="evidence" value="ECO:0007669"/>
    <property type="project" value="TreeGrafter"/>
</dbReference>
<dbReference type="OrthoDB" id="18574at2759"/>
<feature type="transmembrane region" description="Helical" evidence="10">
    <location>
        <begin position="176"/>
        <end position="198"/>
    </location>
</feature>
<dbReference type="Pfam" id="PF00153">
    <property type="entry name" value="Mito_carr"/>
    <property type="match status" value="3"/>
</dbReference>
<comment type="similarity">
    <text evidence="2 9">Belongs to the mitochondrial carrier (TC 2.A.29) family.</text>
</comment>
<keyword evidence="5" id="KW-0677">Repeat</keyword>
<evidence type="ECO:0000256" key="10">
    <source>
        <dbReference type="SAM" id="Phobius"/>
    </source>
</evidence>
<dbReference type="EMBL" id="KN832994">
    <property type="protein sequence ID" value="KIM82454.1"/>
    <property type="molecule type" value="Genomic_DNA"/>
</dbReference>
<dbReference type="InParanoid" id="A0A0C3FRS6"/>
<evidence type="ECO:0000313" key="11">
    <source>
        <dbReference type="EMBL" id="KIM82454.1"/>
    </source>
</evidence>
<sequence length="319" mass="35285">MTSTLPPLVQAFSGAIGSATANATVYPLDLVITRLQTSKSKRIRGIKGAIYLLHQIIHKHGLSALYDGLETDTGATIISGFLYYYFYSFLRSLLTRRRSKSKVPTLSVAEELGLGFAAGLASKLISTPLSVVTVRLQTEREDAEEDEISYNKEMQKVGGVKDVIGRIYEEDGLVGFWRGFSSTVPLALTPSLTLFFFQLFRDICLPRKNRERPTSGQAFIGGAIAQCIATTCLYPLMLAKTRIQTARSSPPPVSTRKTSLTILQIWTTALQCEGLNGLYQGLEAQVIKGVVSQGVTLMIKTRIEQLVVQMYLRRIRKRP</sequence>
<reference evidence="12" key="2">
    <citation type="submission" date="2015-01" db="EMBL/GenBank/DDBJ databases">
        <title>Evolutionary Origins and Diversification of the Mycorrhizal Mutualists.</title>
        <authorList>
            <consortium name="DOE Joint Genome Institute"/>
            <consortium name="Mycorrhizal Genomics Consortium"/>
            <person name="Kohler A."/>
            <person name="Kuo A."/>
            <person name="Nagy L.G."/>
            <person name="Floudas D."/>
            <person name="Copeland A."/>
            <person name="Barry K.W."/>
            <person name="Cichocki N."/>
            <person name="Veneault-Fourrey C."/>
            <person name="LaButti K."/>
            <person name="Lindquist E.A."/>
            <person name="Lipzen A."/>
            <person name="Lundell T."/>
            <person name="Morin E."/>
            <person name="Murat C."/>
            <person name="Riley R."/>
            <person name="Ohm R."/>
            <person name="Sun H."/>
            <person name="Tunlid A."/>
            <person name="Henrissat B."/>
            <person name="Grigoriev I.V."/>
            <person name="Hibbett D.S."/>
            <person name="Martin F."/>
        </authorList>
    </citation>
    <scope>NUCLEOTIDE SEQUENCE [LARGE SCALE GENOMIC DNA]</scope>
    <source>
        <strain evidence="12">F 1598</strain>
    </source>
</reference>
<evidence type="ECO:0000256" key="8">
    <source>
        <dbReference type="PROSITE-ProRule" id="PRU00282"/>
    </source>
</evidence>
<keyword evidence="3 9" id="KW-0813">Transport</keyword>
<dbReference type="PANTHER" id="PTHR45939">
    <property type="entry name" value="PEROXISOMAL MEMBRANE PROTEIN PMP34-RELATED"/>
    <property type="match status" value="1"/>
</dbReference>